<feature type="region of interest" description="Disordered" evidence="2">
    <location>
        <begin position="1"/>
        <end position="90"/>
    </location>
</feature>
<sequence length="948" mass="99790">MSMAEAGALVAEPAVAVERARTKSGSSSADDDMDLNVLVRSQEPEPVPSRELARGNVSSERTGPGGAASPVASMSDDELAPSPGVASPPLSEEALFSNAATPTPSEPGDLDENDNLRTDAAGLTVTRRRSGTDSLAVAVSVVCSDALAGPPPLESSPCRCLLTRPTCTCGLSSSTATLSRFGNSSATMGSSIDTVFVASGALDTLDADSNGPSPSCRSSSSDAFSSSSRTASPTCGRSSASSTRIVSSTESDSGSFTASSGSFAASDDDRPPAHTILAASGLPLGFEAKFMERTTGIPLFTLDDLLKTGDGPTPSKLAWRDLISHLLHWGRLDPAAALFLLTSARAVLADLPNIIQVSGPTVVVGDVHGQLFDLLLAFALGGPVTKTSYLFLGDYVDRGAFSSEVLFILCAFVIEFPQTFHLLRGNHECRFISSTHGFLHELEFKYSDASREIFDAANNMFDALPLAAVYTSPHKERLFCCHGGISPVLMTLDDLANVDRFAEVPQSGLVTDLLWADPMERASLSPSTRTQWKSREWDPNCDRGVSYKYGPTALVDFLNLNNFVGIIRAHQVQANGFSDHADFSDVNRLANIDSGWPLIMTVFSAPNYCAMYQNRAAVLRLLSEPDASGKLWSATCFDSQSLPHLDHAACCSGHGLNPNSSTKCSLIADTYSPLHGSTSPPPSDEVNLRVNVNSDVVRSTETNSLSTPAFTPNSQLLSALVSDPVGVFLPSGDSPPAESANSRAKDMITEAAVVDAITPSPEDEEAIKGVRMLDGLSEQSSLDSSFQLSLHFVPMFDFSGQLAAARVYRADKDRGKRKRKRTKRRRRATDGDVTSLVGPVSKLETVASLSSSLESSLVVVNGAQTSSCIPSLTFPVSSASTSTSTSTATSPSASSTTTSSSSSSSTPSSSRTVTGGRSSTGRERPPLSPAADVRDTPASSDQPHSDTL</sequence>
<comment type="catalytic activity">
    <reaction evidence="1">
        <text>O-phospho-L-threonyl-[protein] + H2O = L-threonyl-[protein] + phosphate</text>
        <dbReference type="Rhea" id="RHEA:47004"/>
        <dbReference type="Rhea" id="RHEA-COMP:11060"/>
        <dbReference type="Rhea" id="RHEA-COMP:11605"/>
        <dbReference type="ChEBI" id="CHEBI:15377"/>
        <dbReference type="ChEBI" id="CHEBI:30013"/>
        <dbReference type="ChEBI" id="CHEBI:43474"/>
        <dbReference type="ChEBI" id="CHEBI:61977"/>
        <dbReference type="EC" id="3.1.3.16"/>
    </reaction>
</comment>
<feature type="region of interest" description="Disordered" evidence="2">
    <location>
        <begin position="871"/>
        <end position="948"/>
    </location>
</feature>
<dbReference type="Gene3D" id="3.60.21.10">
    <property type="match status" value="1"/>
</dbReference>
<dbReference type="PANTHER" id="PTHR45673">
    <property type="entry name" value="SERINE/THREONINE-PROTEIN PHOSPHATASE 2B CATALYTIC SUBUNIT 1-RELATED"/>
    <property type="match status" value="1"/>
</dbReference>
<dbReference type="InterPro" id="IPR004843">
    <property type="entry name" value="Calcineurin-like_PHP"/>
</dbReference>
<feature type="region of interest" description="Disordered" evidence="2">
    <location>
        <begin position="207"/>
        <end position="269"/>
    </location>
</feature>
<dbReference type="STRING" id="461836.A0A0L0DQC9"/>
<name>A0A0L0DQC9_THETB</name>
<evidence type="ECO:0000256" key="2">
    <source>
        <dbReference type="SAM" id="MobiDB-lite"/>
    </source>
</evidence>
<dbReference type="GO" id="GO:0097720">
    <property type="term" value="P:calcineurin-mediated signaling"/>
    <property type="evidence" value="ECO:0007669"/>
    <property type="project" value="InterPro"/>
</dbReference>
<dbReference type="Pfam" id="PF00149">
    <property type="entry name" value="Metallophos"/>
    <property type="match status" value="1"/>
</dbReference>
<accession>A0A0L0DQC9</accession>
<dbReference type="AlphaFoldDB" id="A0A0L0DQC9"/>
<gene>
    <name evidence="4" type="ORF">AMSG_10024</name>
</gene>
<evidence type="ECO:0000313" key="5">
    <source>
        <dbReference type="Proteomes" id="UP000054408"/>
    </source>
</evidence>
<dbReference type="InterPro" id="IPR029052">
    <property type="entry name" value="Metallo-depent_PP-like"/>
</dbReference>
<proteinExistence type="inferred from homology"/>
<dbReference type="eggNOG" id="KOG0375">
    <property type="taxonomic scope" value="Eukaryota"/>
</dbReference>
<dbReference type="InterPro" id="IPR043360">
    <property type="entry name" value="PP2B"/>
</dbReference>
<dbReference type="SUPFAM" id="SSF56300">
    <property type="entry name" value="Metallo-dependent phosphatases"/>
    <property type="match status" value="1"/>
</dbReference>
<dbReference type="PRINTS" id="PR00114">
    <property type="entry name" value="STPHPHTASE"/>
</dbReference>
<feature type="compositionally biased region" description="Low complexity" evidence="2">
    <location>
        <begin position="208"/>
        <end position="265"/>
    </location>
</feature>
<dbReference type="GO" id="GO:0033192">
    <property type="term" value="F:calmodulin-dependent protein phosphatase activity"/>
    <property type="evidence" value="ECO:0007669"/>
    <property type="project" value="InterPro"/>
</dbReference>
<comment type="similarity">
    <text evidence="1">Belongs to the PPP phosphatase family.</text>
</comment>
<dbReference type="EC" id="3.1.3.16" evidence="1"/>
<evidence type="ECO:0000259" key="3">
    <source>
        <dbReference type="PROSITE" id="PS00125"/>
    </source>
</evidence>
<feature type="domain" description="Serine/threonine specific protein phosphatases" evidence="3">
    <location>
        <begin position="423"/>
        <end position="428"/>
    </location>
</feature>
<dbReference type="GeneID" id="25568355"/>
<dbReference type="Proteomes" id="UP000054408">
    <property type="component" value="Unassembled WGS sequence"/>
</dbReference>
<protein>
    <recommendedName>
        <fullName evidence="1">Serine/threonine-protein phosphatase</fullName>
        <ecNumber evidence="1">3.1.3.16</ecNumber>
    </recommendedName>
</protein>
<dbReference type="SMART" id="SM00156">
    <property type="entry name" value="PP2Ac"/>
    <property type="match status" value="1"/>
</dbReference>
<dbReference type="PROSITE" id="PS00125">
    <property type="entry name" value="SER_THR_PHOSPHATASE"/>
    <property type="match status" value="1"/>
</dbReference>
<feature type="compositionally biased region" description="Low complexity" evidence="2">
    <location>
        <begin position="875"/>
        <end position="919"/>
    </location>
</feature>
<dbReference type="EMBL" id="GL349487">
    <property type="protein sequence ID" value="KNC54231.1"/>
    <property type="molecule type" value="Genomic_DNA"/>
</dbReference>
<dbReference type="RefSeq" id="XP_013753869.1">
    <property type="nucleotide sequence ID" value="XM_013898415.1"/>
</dbReference>
<evidence type="ECO:0000313" key="4">
    <source>
        <dbReference type="EMBL" id="KNC54231.1"/>
    </source>
</evidence>
<organism evidence="4 5">
    <name type="scientific">Thecamonas trahens ATCC 50062</name>
    <dbReference type="NCBI Taxonomy" id="461836"/>
    <lineage>
        <taxon>Eukaryota</taxon>
        <taxon>Apusozoa</taxon>
        <taxon>Apusomonadida</taxon>
        <taxon>Apusomonadidae</taxon>
        <taxon>Thecamonas</taxon>
    </lineage>
</organism>
<feature type="compositionally biased region" description="Basic residues" evidence="2">
    <location>
        <begin position="815"/>
        <end position="827"/>
    </location>
</feature>
<feature type="region of interest" description="Disordered" evidence="2">
    <location>
        <begin position="810"/>
        <end position="833"/>
    </location>
</feature>
<keyword evidence="1" id="KW-0378">Hydrolase</keyword>
<feature type="compositionally biased region" description="Low complexity" evidence="2">
    <location>
        <begin position="1"/>
        <end position="17"/>
    </location>
</feature>
<reference evidence="4 5" key="1">
    <citation type="submission" date="2010-05" db="EMBL/GenBank/DDBJ databases">
        <title>The Genome Sequence of Thecamonas trahens ATCC 50062.</title>
        <authorList>
            <consortium name="The Broad Institute Genome Sequencing Platform"/>
            <person name="Russ C."/>
            <person name="Cuomo C."/>
            <person name="Shea T."/>
            <person name="Young S.K."/>
            <person name="Zeng Q."/>
            <person name="Koehrsen M."/>
            <person name="Haas B."/>
            <person name="Borodovsky M."/>
            <person name="Guigo R."/>
            <person name="Alvarado L."/>
            <person name="Berlin A."/>
            <person name="Bochicchio J."/>
            <person name="Borenstein D."/>
            <person name="Chapman S."/>
            <person name="Chen Z."/>
            <person name="Freedman E."/>
            <person name="Gellesch M."/>
            <person name="Goldberg J."/>
            <person name="Griggs A."/>
            <person name="Gujja S."/>
            <person name="Heilman E."/>
            <person name="Heiman D."/>
            <person name="Hepburn T."/>
            <person name="Howarth C."/>
            <person name="Jen D."/>
            <person name="Larson L."/>
            <person name="Mehta T."/>
            <person name="Park D."/>
            <person name="Pearson M."/>
            <person name="Roberts A."/>
            <person name="Saif S."/>
            <person name="Shenoy N."/>
            <person name="Sisk P."/>
            <person name="Stolte C."/>
            <person name="Sykes S."/>
            <person name="Thomson T."/>
            <person name="Walk T."/>
            <person name="White J."/>
            <person name="Yandava C."/>
            <person name="Burger G."/>
            <person name="Gray M.W."/>
            <person name="Holland P.W.H."/>
            <person name="King N."/>
            <person name="Lang F.B.F."/>
            <person name="Roger A.J."/>
            <person name="Ruiz-Trillo I."/>
            <person name="Lander E."/>
            <person name="Nusbaum C."/>
        </authorList>
    </citation>
    <scope>NUCLEOTIDE SEQUENCE [LARGE SCALE GENOMIC DNA]</scope>
    <source>
        <strain evidence="4 5">ATCC 50062</strain>
    </source>
</reference>
<evidence type="ECO:0000256" key="1">
    <source>
        <dbReference type="RuleBase" id="RU004273"/>
    </source>
</evidence>
<dbReference type="InterPro" id="IPR006186">
    <property type="entry name" value="Ser/Thr-sp_prot-phosphatase"/>
</dbReference>
<keyword evidence="5" id="KW-1185">Reference proteome</keyword>